<dbReference type="RefSeq" id="XP_040765011.1">
    <property type="nucleotide sequence ID" value="XM_040908769.1"/>
</dbReference>
<evidence type="ECO:0000256" key="2">
    <source>
        <dbReference type="ARBA" id="ARBA00022801"/>
    </source>
</evidence>
<dbReference type="Gene3D" id="3.90.190.10">
    <property type="entry name" value="Protein tyrosine phosphatase superfamily"/>
    <property type="match status" value="1"/>
</dbReference>
<evidence type="ECO:0000256" key="4">
    <source>
        <dbReference type="ARBA" id="ARBA00047761"/>
    </source>
</evidence>
<dbReference type="InterPro" id="IPR020422">
    <property type="entry name" value="TYR_PHOSPHATASE_DUAL_dom"/>
</dbReference>
<dbReference type="InterPro" id="IPR029021">
    <property type="entry name" value="Prot-tyrosine_phosphatase-like"/>
</dbReference>
<sequence length="222" mass="24726">MLAFSAPRAQSSLVVKTAASIRPGDRLILGRTASLILPRLYLANLFTAQDEEQLVALGITHVVSVMEQPPKLPKSMPQLRTLYVPVADAANANLLKYMDETTEFIKDALTENEQNRVLVHCLVGMSRSATVVCAYLLATTPMNPEEAVGFVVSRRCIVSPNAGFRRQLEKYYARLHPKPPKDEPQLSRGILHRIRLWRRAAASRKKITDDLRIPNASSEILA</sequence>
<feature type="domain" description="Tyrosine-protein phosphatase" evidence="6">
    <location>
        <begin position="32"/>
        <end position="177"/>
    </location>
</feature>
<dbReference type="OrthoDB" id="2017893at2759"/>
<evidence type="ECO:0000313" key="9">
    <source>
        <dbReference type="Proteomes" id="UP000076871"/>
    </source>
</evidence>
<dbReference type="CDD" id="cd14498">
    <property type="entry name" value="DSP"/>
    <property type="match status" value="1"/>
</dbReference>
<comment type="catalytic activity">
    <reaction evidence="4">
        <text>O-phospho-L-seryl-[protein] + H2O = L-seryl-[protein] + phosphate</text>
        <dbReference type="Rhea" id="RHEA:20629"/>
        <dbReference type="Rhea" id="RHEA-COMP:9863"/>
        <dbReference type="Rhea" id="RHEA-COMP:11604"/>
        <dbReference type="ChEBI" id="CHEBI:15377"/>
        <dbReference type="ChEBI" id="CHEBI:29999"/>
        <dbReference type="ChEBI" id="CHEBI:43474"/>
        <dbReference type="ChEBI" id="CHEBI:83421"/>
        <dbReference type="EC" id="3.1.3.16"/>
    </reaction>
</comment>
<gene>
    <name evidence="8" type="ORF">LAESUDRAFT_725181</name>
</gene>
<dbReference type="PROSITE" id="PS50056">
    <property type="entry name" value="TYR_PHOSPHATASE_2"/>
    <property type="match status" value="1"/>
</dbReference>
<dbReference type="GO" id="GO:0005829">
    <property type="term" value="C:cytosol"/>
    <property type="evidence" value="ECO:0007669"/>
    <property type="project" value="TreeGrafter"/>
</dbReference>
<keyword evidence="9" id="KW-1185">Reference proteome</keyword>
<keyword evidence="3" id="KW-0904">Protein phosphatase</keyword>
<accession>A0A165EKW0</accession>
<evidence type="ECO:0000313" key="8">
    <source>
        <dbReference type="EMBL" id="KZT07271.1"/>
    </source>
</evidence>
<evidence type="ECO:0000259" key="7">
    <source>
        <dbReference type="PROSITE" id="PS50056"/>
    </source>
</evidence>
<comment type="similarity">
    <text evidence="1">Belongs to the protein-tyrosine phosphatase family. Non-receptor class dual specificity subfamily.</text>
</comment>
<dbReference type="PROSITE" id="PS00383">
    <property type="entry name" value="TYR_PHOSPHATASE_1"/>
    <property type="match status" value="1"/>
</dbReference>
<dbReference type="Pfam" id="PF00782">
    <property type="entry name" value="DSPc"/>
    <property type="match status" value="1"/>
</dbReference>
<evidence type="ECO:0000259" key="6">
    <source>
        <dbReference type="PROSITE" id="PS50054"/>
    </source>
</evidence>
<dbReference type="PROSITE" id="PS50054">
    <property type="entry name" value="TYR_PHOSPHATASE_DUAL"/>
    <property type="match status" value="1"/>
</dbReference>
<dbReference type="InParanoid" id="A0A165EKW0"/>
<dbReference type="InterPro" id="IPR000340">
    <property type="entry name" value="Dual-sp_phosphatase_cat-dom"/>
</dbReference>
<feature type="domain" description="Tyrosine specific protein phosphatases" evidence="7">
    <location>
        <begin position="95"/>
        <end position="155"/>
    </location>
</feature>
<dbReference type="GO" id="GO:0007165">
    <property type="term" value="P:signal transduction"/>
    <property type="evidence" value="ECO:0007669"/>
    <property type="project" value="TreeGrafter"/>
</dbReference>
<reference evidence="8 9" key="1">
    <citation type="journal article" date="2016" name="Mol. Biol. Evol.">
        <title>Comparative Genomics of Early-Diverging Mushroom-Forming Fungi Provides Insights into the Origins of Lignocellulose Decay Capabilities.</title>
        <authorList>
            <person name="Nagy L.G."/>
            <person name="Riley R."/>
            <person name="Tritt A."/>
            <person name="Adam C."/>
            <person name="Daum C."/>
            <person name="Floudas D."/>
            <person name="Sun H."/>
            <person name="Yadav J.S."/>
            <person name="Pangilinan J."/>
            <person name="Larsson K.H."/>
            <person name="Matsuura K."/>
            <person name="Barry K."/>
            <person name="Labutti K."/>
            <person name="Kuo R."/>
            <person name="Ohm R.A."/>
            <person name="Bhattacharya S.S."/>
            <person name="Shirouzu T."/>
            <person name="Yoshinaga Y."/>
            <person name="Martin F.M."/>
            <person name="Grigoriev I.V."/>
            <person name="Hibbett D.S."/>
        </authorList>
    </citation>
    <scope>NUCLEOTIDE SEQUENCE [LARGE SCALE GENOMIC DNA]</scope>
    <source>
        <strain evidence="8 9">93-53</strain>
    </source>
</reference>
<dbReference type="EMBL" id="KV427620">
    <property type="protein sequence ID" value="KZT07271.1"/>
    <property type="molecule type" value="Genomic_DNA"/>
</dbReference>
<name>A0A165EKW0_9APHY</name>
<dbReference type="GO" id="GO:0004725">
    <property type="term" value="F:protein tyrosine phosphatase activity"/>
    <property type="evidence" value="ECO:0007669"/>
    <property type="project" value="TreeGrafter"/>
</dbReference>
<dbReference type="PANTHER" id="PTHR45948:SF2">
    <property type="entry name" value="DUAL SPECIFICITY PROTEIN PHOSPHATASE"/>
    <property type="match status" value="1"/>
</dbReference>
<organism evidence="8 9">
    <name type="scientific">Laetiporus sulphureus 93-53</name>
    <dbReference type="NCBI Taxonomy" id="1314785"/>
    <lineage>
        <taxon>Eukaryota</taxon>
        <taxon>Fungi</taxon>
        <taxon>Dikarya</taxon>
        <taxon>Basidiomycota</taxon>
        <taxon>Agaricomycotina</taxon>
        <taxon>Agaricomycetes</taxon>
        <taxon>Polyporales</taxon>
        <taxon>Laetiporus</taxon>
    </lineage>
</organism>
<evidence type="ECO:0000256" key="1">
    <source>
        <dbReference type="ARBA" id="ARBA00008601"/>
    </source>
</evidence>
<dbReference type="AlphaFoldDB" id="A0A165EKW0"/>
<dbReference type="GO" id="GO:0004722">
    <property type="term" value="F:protein serine/threonine phosphatase activity"/>
    <property type="evidence" value="ECO:0007669"/>
    <property type="project" value="UniProtKB-EC"/>
</dbReference>
<dbReference type="InterPro" id="IPR016130">
    <property type="entry name" value="Tyr_Pase_AS"/>
</dbReference>
<dbReference type="SMART" id="SM00195">
    <property type="entry name" value="DSPc"/>
    <property type="match status" value="1"/>
</dbReference>
<dbReference type="Proteomes" id="UP000076871">
    <property type="component" value="Unassembled WGS sequence"/>
</dbReference>
<evidence type="ECO:0000256" key="3">
    <source>
        <dbReference type="ARBA" id="ARBA00022912"/>
    </source>
</evidence>
<proteinExistence type="inferred from homology"/>
<keyword evidence="2" id="KW-0378">Hydrolase</keyword>
<dbReference type="PANTHER" id="PTHR45948">
    <property type="entry name" value="DUAL SPECIFICITY PROTEIN PHOSPHATASE DDB_G0269404-RELATED"/>
    <property type="match status" value="1"/>
</dbReference>
<dbReference type="GeneID" id="63825798"/>
<protein>
    <submittedName>
        <fullName evidence="8">Phosphatases II</fullName>
    </submittedName>
</protein>
<dbReference type="SUPFAM" id="SSF52799">
    <property type="entry name" value="(Phosphotyrosine protein) phosphatases II"/>
    <property type="match status" value="1"/>
</dbReference>
<evidence type="ECO:0000256" key="5">
    <source>
        <dbReference type="ARBA" id="ARBA00048336"/>
    </source>
</evidence>
<dbReference type="InterPro" id="IPR000387">
    <property type="entry name" value="Tyr_Pase_dom"/>
</dbReference>
<comment type="catalytic activity">
    <reaction evidence="5">
        <text>O-phospho-L-threonyl-[protein] + H2O = L-threonyl-[protein] + phosphate</text>
        <dbReference type="Rhea" id="RHEA:47004"/>
        <dbReference type="Rhea" id="RHEA-COMP:11060"/>
        <dbReference type="Rhea" id="RHEA-COMP:11605"/>
        <dbReference type="ChEBI" id="CHEBI:15377"/>
        <dbReference type="ChEBI" id="CHEBI:30013"/>
        <dbReference type="ChEBI" id="CHEBI:43474"/>
        <dbReference type="ChEBI" id="CHEBI:61977"/>
        <dbReference type="EC" id="3.1.3.16"/>
    </reaction>
</comment>
<dbReference type="STRING" id="1314785.A0A165EKW0"/>